<keyword evidence="4" id="KW-1015">Disulfide bond</keyword>
<dbReference type="AlphaFoldDB" id="A0A8C6KR19"/>
<dbReference type="InterPro" id="IPR036816">
    <property type="entry name" value="RNaseA-like_dom_sf"/>
</dbReference>
<reference evidence="6" key="3">
    <citation type="submission" date="2025-09" db="UniProtKB">
        <authorList>
            <consortium name="Ensembl"/>
        </authorList>
    </citation>
    <scope>IDENTIFICATION</scope>
</reference>
<proteinExistence type="inferred from homology"/>
<dbReference type="Pfam" id="PF00074">
    <property type="entry name" value="RnaseA"/>
    <property type="match status" value="1"/>
</dbReference>
<feature type="domain" description="Ribonuclease A-domain" evidence="5">
    <location>
        <begin position="1"/>
        <end position="102"/>
    </location>
</feature>
<evidence type="ECO:0000259" key="5">
    <source>
        <dbReference type="SMART" id="SM00092"/>
    </source>
</evidence>
<evidence type="ECO:0000256" key="3">
    <source>
        <dbReference type="ARBA" id="ARBA00022525"/>
    </source>
</evidence>
<name>A0A8C6KR19_NOTFU</name>
<organism evidence="6 7">
    <name type="scientific">Nothobranchius furzeri</name>
    <name type="common">Turquoise killifish</name>
    <dbReference type="NCBI Taxonomy" id="105023"/>
    <lineage>
        <taxon>Eukaryota</taxon>
        <taxon>Metazoa</taxon>
        <taxon>Chordata</taxon>
        <taxon>Craniata</taxon>
        <taxon>Vertebrata</taxon>
        <taxon>Euteleostomi</taxon>
        <taxon>Actinopterygii</taxon>
        <taxon>Neopterygii</taxon>
        <taxon>Teleostei</taxon>
        <taxon>Neoteleostei</taxon>
        <taxon>Acanthomorphata</taxon>
        <taxon>Ovalentaria</taxon>
        <taxon>Atherinomorphae</taxon>
        <taxon>Cyprinodontiformes</taxon>
        <taxon>Nothobranchiidae</taxon>
        <taxon>Nothobranchius</taxon>
    </lineage>
</organism>
<sequence length="102" mass="11505">MNATSCDSVIKERNIYDSNGCKKINSFILADEKQVKAICQGQGNYDERSKLTSSKAKFRIVACNLKKRVRKPSCHYTGRLLTHRGVVVKCDGGLPVHYDHDF</sequence>
<evidence type="ECO:0000256" key="2">
    <source>
        <dbReference type="ARBA" id="ARBA00005600"/>
    </source>
</evidence>
<dbReference type="Proteomes" id="UP000694548">
    <property type="component" value="Chromosome sgr06"/>
</dbReference>
<dbReference type="InterPro" id="IPR001427">
    <property type="entry name" value="RNaseA"/>
</dbReference>
<evidence type="ECO:0000256" key="1">
    <source>
        <dbReference type="ARBA" id="ARBA00004613"/>
    </source>
</evidence>
<dbReference type="GO" id="GO:0001525">
    <property type="term" value="P:angiogenesis"/>
    <property type="evidence" value="ECO:0007669"/>
    <property type="project" value="TreeGrafter"/>
</dbReference>
<dbReference type="GO" id="GO:0050829">
    <property type="term" value="P:defense response to Gram-negative bacterium"/>
    <property type="evidence" value="ECO:0007669"/>
    <property type="project" value="TreeGrafter"/>
</dbReference>
<dbReference type="Ensembl" id="ENSNFUT00015009768.1">
    <property type="protein sequence ID" value="ENSNFUP00015009294.1"/>
    <property type="gene ID" value="ENSNFUG00015004520.1"/>
</dbReference>
<comment type="subcellular location">
    <subcellularLocation>
        <location evidence="1">Secreted</location>
    </subcellularLocation>
</comment>
<evidence type="ECO:0000313" key="7">
    <source>
        <dbReference type="Proteomes" id="UP000694548"/>
    </source>
</evidence>
<reference evidence="6" key="1">
    <citation type="submission" date="2014-08" db="EMBL/GenBank/DDBJ databases">
        <authorList>
            <person name="Senf B."/>
            <person name="Petzold A."/>
            <person name="Downie B.R."/>
            <person name="Koch P."/>
            <person name="Platzer M."/>
        </authorList>
    </citation>
    <scope>NUCLEOTIDE SEQUENCE [LARGE SCALE GENOMIC DNA]</scope>
    <source>
        <strain evidence="6">GRZ</strain>
    </source>
</reference>
<dbReference type="GO" id="GO:0050830">
    <property type="term" value="P:defense response to Gram-positive bacterium"/>
    <property type="evidence" value="ECO:0007669"/>
    <property type="project" value="TreeGrafter"/>
</dbReference>
<dbReference type="GO" id="GO:0004540">
    <property type="term" value="F:RNA nuclease activity"/>
    <property type="evidence" value="ECO:0007669"/>
    <property type="project" value="TreeGrafter"/>
</dbReference>
<dbReference type="SMART" id="SM00092">
    <property type="entry name" value="RNAse_Pc"/>
    <property type="match status" value="1"/>
</dbReference>
<accession>A0A8C6KR19</accession>
<protein>
    <recommendedName>
        <fullName evidence="5">Ribonuclease A-domain domain-containing protein</fullName>
    </recommendedName>
</protein>
<dbReference type="PANTHER" id="PTHR11437:SF10">
    <property type="entry name" value="ANGIOGENIN-RELATED"/>
    <property type="match status" value="1"/>
</dbReference>
<comment type="similarity">
    <text evidence="2">Belongs to the pancreatic ribonuclease family.</text>
</comment>
<dbReference type="GeneTree" id="ENSGT01150000287131"/>
<reference evidence="6" key="2">
    <citation type="submission" date="2025-08" db="UniProtKB">
        <authorList>
            <consortium name="Ensembl"/>
        </authorList>
    </citation>
    <scope>IDENTIFICATION</scope>
</reference>
<dbReference type="InterPro" id="IPR023412">
    <property type="entry name" value="RNaseA_domain"/>
</dbReference>
<dbReference type="GO" id="GO:0003676">
    <property type="term" value="F:nucleic acid binding"/>
    <property type="evidence" value="ECO:0007669"/>
    <property type="project" value="InterPro"/>
</dbReference>
<keyword evidence="7" id="KW-1185">Reference proteome</keyword>
<evidence type="ECO:0000313" key="6">
    <source>
        <dbReference type="Ensembl" id="ENSNFUP00015009294.1"/>
    </source>
</evidence>
<keyword evidence="3" id="KW-0964">Secreted</keyword>
<dbReference type="SUPFAM" id="SSF54076">
    <property type="entry name" value="RNase A-like"/>
    <property type="match status" value="1"/>
</dbReference>
<dbReference type="Gene3D" id="3.10.130.10">
    <property type="entry name" value="Ribonuclease A-like domain"/>
    <property type="match status" value="1"/>
</dbReference>
<dbReference type="GO" id="GO:0005576">
    <property type="term" value="C:extracellular region"/>
    <property type="evidence" value="ECO:0007669"/>
    <property type="project" value="UniProtKB-SubCell"/>
</dbReference>
<dbReference type="PANTHER" id="PTHR11437">
    <property type="entry name" value="RIBONUCLEASE"/>
    <property type="match status" value="1"/>
</dbReference>
<evidence type="ECO:0000256" key="4">
    <source>
        <dbReference type="ARBA" id="ARBA00023157"/>
    </source>
</evidence>